<dbReference type="AlphaFoldDB" id="A0A2W7NXC6"/>
<comment type="caution">
    <text evidence="2">The sequence shown here is derived from an EMBL/GenBank/DDBJ whole genome shotgun (WGS) entry which is preliminary data.</text>
</comment>
<feature type="domain" description="SiaC family regulatory phosphoprotein" evidence="1">
    <location>
        <begin position="7"/>
        <end position="123"/>
    </location>
</feature>
<dbReference type="OrthoDB" id="5297629at2"/>
<name>A0A2W7NXC6_9BACT</name>
<evidence type="ECO:0000313" key="2">
    <source>
        <dbReference type="EMBL" id="PZX17936.1"/>
    </source>
</evidence>
<dbReference type="InterPro" id="IPR018530">
    <property type="entry name" value="SiaC"/>
</dbReference>
<gene>
    <name evidence="2" type="ORF">LX69_01352</name>
</gene>
<dbReference type="Proteomes" id="UP000249239">
    <property type="component" value="Unassembled WGS sequence"/>
</dbReference>
<dbReference type="RefSeq" id="WP_111445046.1">
    <property type="nucleotide sequence ID" value="NZ_QKZK01000008.1"/>
</dbReference>
<organism evidence="2 3">
    <name type="scientific">Breznakibacter xylanolyticus</name>
    <dbReference type="NCBI Taxonomy" id="990"/>
    <lineage>
        <taxon>Bacteria</taxon>
        <taxon>Pseudomonadati</taxon>
        <taxon>Bacteroidota</taxon>
        <taxon>Bacteroidia</taxon>
        <taxon>Marinilabiliales</taxon>
        <taxon>Marinilabiliaceae</taxon>
        <taxon>Breznakibacter</taxon>
    </lineage>
</organism>
<keyword evidence="3" id="KW-1185">Reference proteome</keyword>
<sequence>METIIREGTPKTPFVRFDSDKGLVEIKGRSIPENSVEFYKPLIDWLEKYSGSPTKETNVNIQLEYFNTSSSKCILDIFKKLELIHKKGNPVEVNWYYEEDDEDMFEAGEDYQSIINIPFKMIEMEE</sequence>
<protein>
    <submittedName>
        <fullName evidence="2">Uncharacterized protein DUF1987</fullName>
    </submittedName>
</protein>
<dbReference type="EMBL" id="QKZK01000008">
    <property type="protein sequence ID" value="PZX17936.1"/>
    <property type="molecule type" value="Genomic_DNA"/>
</dbReference>
<reference evidence="2 3" key="1">
    <citation type="submission" date="2018-06" db="EMBL/GenBank/DDBJ databases">
        <title>Genomic Encyclopedia of Archaeal and Bacterial Type Strains, Phase II (KMG-II): from individual species to whole genera.</title>
        <authorList>
            <person name="Goeker M."/>
        </authorList>
    </citation>
    <scope>NUCLEOTIDE SEQUENCE [LARGE SCALE GENOMIC DNA]</scope>
    <source>
        <strain evidence="2 3">DSM 6779</strain>
    </source>
</reference>
<evidence type="ECO:0000259" key="1">
    <source>
        <dbReference type="Pfam" id="PF09345"/>
    </source>
</evidence>
<accession>A0A2W7NXC6</accession>
<dbReference type="Pfam" id="PF09345">
    <property type="entry name" value="SiaC"/>
    <property type="match status" value="1"/>
</dbReference>
<proteinExistence type="predicted"/>
<evidence type="ECO:0000313" key="3">
    <source>
        <dbReference type="Proteomes" id="UP000249239"/>
    </source>
</evidence>